<dbReference type="Pfam" id="PF12771">
    <property type="entry name" value="SusD-like_2"/>
    <property type="match status" value="2"/>
</dbReference>
<name>A0A8J3CUW7_9BACT</name>
<dbReference type="EMBL" id="BMYF01000004">
    <property type="protein sequence ID" value="GHB29698.1"/>
    <property type="molecule type" value="Genomic_DNA"/>
</dbReference>
<dbReference type="InterPro" id="IPR041662">
    <property type="entry name" value="SusD-like_2"/>
</dbReference>
<evidence type="ECO:0008006" key="4">
    <source>
        <dbReference type="Google" id="ProtNLM"/>
    </source>
</evidence>
<keyword evidence="3" id="KW-1185">Reference proteome</keyword>
<evidence type="ECO:0000313" key="2">
    <source>
        <dbReference type="EMBL" id="GHB29698.1"/>
    </source>
</evidence>
<comment type="caution">
    <text evidence="2">The sequence shown here is derived from an EMBL/GenBank/DDBJ whole genome shotgun (WGS) entry which is preliminary data.</text>
</comment>
<keyword evidence="1" id="KW-0732">Signal</keyword>
<feature type="signal peptide" evidence="1">
    <location>
        <begin position="1"/>
        <end position="22"/>
    </location>
</feature>
<dbReference type="RefSeq" id="WP_189579193.1">
    <property type="nucleotide sequence ID" value="NZ_BMYF01000004.1"/>
</dbReference>
<dbReference type="AlphaFoldDB" id="A0A8J3CUW7"/>
<dbReference type="PROSITE" id="PS51257">
    <property type="entry name" value="PROKAR_LIPOPROTEIN"/>
    <property type="match status" value="1"/>
</dbReference>
<organism evidence="2 3">
    <name type="scientific">Mongoliitalea lutea</name>
    <dbReference type="NCBI Taxonomy" id="849756"/>
    <lineage>
        <taxon>Bacteria</taxon>
        <taxon>Pseudomonadati</taxon>
        <taxon>Bacteroidota</taxon>
        <taxon>Cytophagia</taxon>
        <taxon>Cytophagales</taxon>
        <taxon>Cyclobacteriaceae</taxon>
        <taxon>Mongoliitalea</taxon>
    </lineage>
</organism>
<protein>
    <recommendedName>
        <fullName evidence="4">Starch-binding associating with outer membrane</fullName>
    </recommendedName>
</protein>
<dbReference type="SUPFAM" id="SSF48452">
    <property type="entry name" value="TPR-like"/>
    <property type="match status" value="1"/>
</dbReference>
<proteinExistence type="predicted"/>
<sequence length="548" mass="60681">MKRKLYSLIVAFSLIFATSCDLDLLDSPNVVTANTANPTLILNNVQLSYAGMFNTLSTFGMQVTRVVSQPNVNYANAYFAQTFNGTWNTSYASILNDIKFIEELNEVNPTPRHVAIAKVIKAMVLMNLVDYLGDVPLSEALDPNNFNPKVDPAANVYQAAFAELQAAKALFAISTANLPQDFFYNNNVARWQKAINTLELRYHLNRRLVDEAGSRTAINALISGGNLIAPGDDFVFKYGTNLTNPDSRSPRYSQYGQGGGAYQGTWYMFHLTEAKGFDDPRVRYYMYRQRKVNPTDPDELRCIGEIAPGHYLAGGFPFCLPNMIDGRGYWGRDHLNNEGIPPDGFARTVFGLYPAGGRFDEDSALPINSPTMGAGGAGVQPIMLAAYVDFMLAEAAETLGTTGDAKALTLSGIRKHMDYVRSYALSTAEAGVVTSFFPNAQWNTLVDNYVNYVSNEWDGAPTGRKMNLIAREYWLSLFGNGVESYNLYRRTGQPDGMQPALTVDPGLFPRSFLYPNDFVVTNRFATQKPDLGQRVFWDTNPAGNGWVN</sequence>
<gene>
    <name evidence="2" type="ORF">GCM10008106_08160</name>
</gene>
<dbReference type="Proteomes" id="UP000642809">
    <property type="component" value="Unassembled WGS sequence"/>
</dbReference>
<dbReference type="InterPro" id="IPR011990">
    <property type="entry name" value="TPR-like_helical_dom_sf"/>
</dbReference>
<feature type="chain" id="PRO_5035266788" description="Starch-binding associating with outer membrane" evidence="1">
    <location>
        <begin position="23"/>
        <end position="548"/>
    </location>
</feature>
<reference evidence="2" key="2">
    <citation type="submission" date="2020-09" db="EMBL/GenBank/DDBJ databases">
        <authorList>
            <person name="Sun Q."/>
            <person name="Kim S."/>
        </authorList>
    </citation>
    <scope>NUCLEOTIDE SEQUENCE</scope>
    <source>
        <strain evidence="2">KCTC 23224</strain>
    </source>
</reference>
<accession>A0A8J3CUW7</accession>
<evidence type="ECO:0000313" key="3">
    <source>
        <dbReference type="Proteomes" id="UP000642809"/>
    </source>
</evidence>
<reference evidence="2" key="1">
    <citation type="journal article" date="2014" name="Int. J. Syst. Evol. Microbiol.">
        <title>Complete genome sequence of Corynebacterium casei LMG S-19264T (=DSM 44701T), isolated from a smear-ripened cheese.</title>
        <authorList>
            <consortium name="US DOE Joint Genome Institute (JGI-PGF)"/>
            <person name="Walter F."/>
            <person name="Albersmeier A."/>
            <person name="Kalinowski J."/>
            <person name="Ruckert C."/>
        </authorList>
    </citation>
    <scope>NUCLEOTIDE SEQUENCE</scope>
    <source>
        <strain evidence="2">KCTC 23224</strain>
    </source>
</reference>
<evidence type="ECO:0000256" key="1">
    <source>
        <dbReference type="SAM" id="SignalP"/>
    </source>
</evidence>
<dbReference type="Gene3D" id="1.25.40.390">
    <property type="match status" value="2"/>
</dbReference>